<organism evidence="1 2">
    <name type="scientific">Alosa alosa</name>
    <name type="common">allis shad</name>
    <dbReference type="NCBI Taxonomy" id="278164"/>
    <lineage>
        <taxon>Eukaryota</taxon>
        <taxon>Metazoa</taxon>
        <taxon>Chordata</taxon>
        <taxon>Craniata</taxon>
        <taxon>Vertebrata</taxon>
        <taxon>Euteleostomi</taxon>
        <taxon>Actinopterygii</taxon>
        <taxon>Neopterygii</taxon>
        <taxon>Teleostei</taxon>
        <taxon>Clupei</taxon>
        <taxon>Clupeiformes</taxon>
        <taxon>Clupeoidei</taxon>
        <taxon>Clupeidae</taxon>
        <taxon>Alosa</taxon>
    </lineage>
</organism>
<reference evidence="1" key="1">
    <citation type="submission" date="2020-10" db="EMBL/GenBank/DDBJ databases">
        <title>Chromosome-scale genome assembly of the Allis shad, Alosa alosa.</title>
        <authorList>
            <person name="Margot Z."/>
            <person name="Christophe K."/>
            <person name="Cabau C."/>
            <person name="Louis A."/>
            <person name="Berthelot C."/>
            <person name="Parey E."/>
            <person name="Roest Crollius H."/>
            <person name="Montfort J."/>
            <person name="Robinson-Rechavi M."/>
            <person name="Bucao C."/>
            <person name="Bouchez O."/>
            <person name="Gislard M."/>
            <person name="Lluch J."/>
            <person name="Milhes M."/>
            <person name="Lampietro C."/>
            <person name="Lopez Roques C."/>
            <person name="Donnadieu C."/>
            <person name="Braasch I."/>
            <person name="Desvignes T."/>
            <person name="Postlethwait J."/>
            <person name="Bobe J."/>
            <person name="Guiguen Y."/>
        </authorList>
    </citation>
    <scope>NUCLEOTIDE SEQUENCE</scope>
    <source>
        <strain evidence="1">M-15738</strain>
        <tissue evidence="1">Blood</tissue>
    </source>
</reference>
<gene>
    <name evidence="1" type="ORF">AALO_G00283570</name>
</gene>
<proteinExistence type="predicted"/>
<sequence length="184" mass="20599">MFALRTKKQLTTCFSPYYLMFGREARYPSGIAHSYEVDDSIEDLVAEELFFYAIQRQDDIFASVQANAAEVRNKIRKRTQQQGTHMDVKVGDVSRQRKGGQLDPSFLGPYTVVKVGGMSVDIMYGRGTVFPKINTAHLIHFEEPPAKQTKTSYIASSLHGQPSLDPATFPCTAPYMDNPALTQP</sequence>
<name>A0AAV6FK46_9TELE</name>
<accession>A0AAV6FK46</accession>
<dbReference type="AlphaFoldDB" id="A0AAV6FK46"/>
<dbReference type="Proteomes" id="UP000823561">
    <property type="component" value="Chromosome 22"/>
</dbReference>
<evidence type="ECO:0000313" key="1">
    <source>
        <dbReference type="EMBL" id="KAG5263189.1"/>
    </source>
</evidence>
<dbReference type="EMBL" id="JADWDJ010000022">
    <property type="protein sequence ID" value="KAG5263189.1"/>
    <property type="molecule type" value="Genomic_DNA"/>
</dbReference>
<protein>
    <submittedName>
        <fullName evidence="1">Uncharacterized protein</fullName>
    </submittedName>
</protein>
<evidence type="ECO:0000313" key="2">
    <source>
        <dbReference type="Proteomes" id="UP000823561"/>
    </source>
</evidence>
<keyword evidence="2" id="KW-1185">Reference proteome</keyword>
<comment type="caution">
    <text evidence="1">The sequence shown here is derived from an EMBL/GenBank/DDBJ whole genome shotgun (WGS) entry which is preliminary data.</text>
</comment>